<dbReference type="AlphaFoldDB" id="A0A078HIY9"/>
<proteinExistence type="predicted"/>
<dbReference type="PaxDb" id="3708-A0A078HIY9"/>
<feature type="compositionally biased region" description="Basic and acidic residues" evidence="1">
    <location>
        <begin position="243"/>
        <end position="263"/>
    </location>
</feature>
<name>A0A078HIY9_BRANA</name>
<dbReference type="Proteomes" id="UP000028999">
    <property type="component" value="Unassembled WGS sequence"/>
</dbReference>
<dbReference type="EMBL" id="LK032397">
    <property type="protein sequence ID" value="CDY37304.1"/>
    <property type="molecule type" value="Genomic_DNA"/>
</dbReference>
<feature type="compositionally biased region" description="Low complexity" evidence="1">
    <location>
        <begin position="16"/>
        <end position="34"/>
    </location>
</feature>
<protein>
    <submittedName>
        <fullName evidence="2">(rape) hypothetical protein</fullName>
    </submittedName>
    <submittedName>
        <fullName evidence="3">BnaA01g25240D protein</fullName>
    </submittedName>
</protein>
<evidence type="ECO:0000256" key="1">
    <source>
        <dbReference type="SAM" id="MobiDB-lite"/>
    </source>
</evidence>
<reference evidence="3 4" key="1">
    <citation type="journal article" date="2014" name="Science">
        <title>Plant genetics. Early allopolyploid evolution in the post-Neolithic Brassica napus oilseed genome.</title>
        <authorList>
            <person name="Chalhoub B."/>
            <person name="Denoeud F."/>
            <person name="Liu S."/>
            <person name="Parkin I.A."/>
            <person name="Tang H."/>
            <person name="Wang X."/>
            <person name="Chiquet J."/>
            <person name="Belcram H."/>
            <person name="Tong C."/>
            <person name="Samans B."/>
            <person name="Correa M."/>
            <person name="Da Silva C."/>
            <person name="Just J."/>
            <person name="Falentin C."/>
            <person name="Koh C.S."/>
            <person name="Le Clainche I."/>
            <person name="Bernard M."/>
            <person name="Bento P."/>
            <person name="Noel B."/>
            <person name="Labadie K."/>
            <person name="Alberti A."/>
            <person name="Charles M."/>
            <person name="Arnaud D."/>
            <person name="Guo H."/>
            <person name="Daviaud C."/>
            <person name="Alamery S."/>
            <person name="Jabbari K."/>
            <person name="Zhao M."/>
            <person name="Edger P.P."/>
            <person name="Chelaifa H."/>
            <person name="Tack D."/>
            <person name="Lassalle G."/>
            <person name="Mestiri I."/>
            <person name="Schnel N."/>
            <person name="Le Paslier M.C."/>
            <person name="Fan G."/>
            <person name="Renault V."/>
            <person name="Bayer P.E."/>
            <person name="Golicz A.A."/>
            <person name="Manoli S."/>
            <person name="Lee T.H."/>
            <person name="Thi V.H."/>
            <person name="Chalabi S."/>
            <person name="Hu Q."/>
            <person name="Fan C."/>
            <person name="Tollenaere R."/>
            <person name="Lu Y."/>
            <person name="Battail C."/>
            <person name="Shen J."/>
            <person name="Sidebottom C.H."/>
            <person name="Wang X."/>
            <person name="Canaguier A."/>
            <person name="Chauveau A."/>
            <person name="Berard A."/>
            <person name="Deniot G."/>
            <person name="Guan M."/>
            <person name="Liu Z."/>
            <person name="Sun F."/>
            <person name="Lim Y.P."/>
            <person name="Lyons E."/>
            <person name="Town C.D."/>
            <person name="Bancroft I."/>
            <person name="Wang X."/>
            <person name="Meng J."/>
            <person name="Ma J."/>
            <person name="Pires J.C."/>
            <person name="King G.J."/>
            <person name="Brunel D."/>
            <person name="Delourme R."/>
            <person name="Renard M."/>
            <person name="Aury J.M."/>
            <person name="Adams K.L."/>
            <person name="Batley J."/>
            <person name="Snowdon R.J."/>
            <person name="Tost J."/>
            <person name="Edwards D."/>
            <person name="Zhou Y."/>
            <person name="Hua W."/>
            <person name="Sharpe A.G."/>
            <person name="Paterson A.H."/>
            <person name="Guan C."/>
            <person name="Wincker P."/>
        </authorList>
    </citation>
    <scope>NUCLEOTIDE SEQUENCE [LARGE SCALE GENOMIC DNA]</scope>
    <source>
        <strain evidence="4">cv. Darmor-bzh</strain>
    </source>
</reference>
<feature type="region of interest" description="Disordered" evidence="1">
    <location>
        <begin position="1"/>
        <end position="81"/>
    </location>
</feature>
<accession>A0A078HIY9</accession>
<dbReference type="Gramene" id="CDY37304">
    <property type="protein sequence ID" value="CDY37304"/>
    <property type="gene ID" value="GSBRNA2T00063827001"/>
</dbReference>
<gene>
    <name evidence="3" type="primary">BnaA01g25240D</name>
    <name evidence="2" type="ORF">DARMORV10_A01P33640.1</name>
    <name evidence="3" type="ORF">GSBRNA2T00063827001</name>
</gene>
<feature type="compositionally biased region" description="Basic residues" evidence="1">
    <location>
        <begin position="441"/>
        <end position="452"/>
    </location>
</feature>
<feature type="region of interest" description="Disordered" evidence="1">
    <location>
        <begin position="439"/>
        <end position="459"/>
    </location>
</feature>
<reference evidence="3" key="2">
    <citation type="submission" date="2014-06" db="EMBL/GenBank/DDBJ databases">
        <authorList>
            <person name="Genoscope - CEA"/>
        </authorList>
    </citation>
    <scope>NUCLEOTIDE SEQUENCE</scope>
</reference>
<keyword evidence="4" id="KW-1185">Reference proteome</keyword>
<evidence type="ECO:0000313" key="3">
    <source>
        <dbReference type="EMBL" id="CDY37304.1"/>
    </source>
</evidence>
<dbReference type="OMA" id="NEDMRNQ"/>
<feature type="region of interest" description="Disordered" evidence="1">
    <location>
        <begin position="237"/>
        <end position="269"/>
    </location>
</feature>
<evidence type="ECO:0000313" key="2">
    <source>
        <dbReference type="EMBL" id="CAF2153709.1"/>
    </source>
</evidence>
<dbReference type="EMBL" id="HG994355">
    <property type="protein sequence ID" value="CAF2153709.1"/>
    <property type="molecule type" value="Genomic_DNA"/>
</dbReference>
<sequence length="459" mass="49667">MDLKPPLQNVIDDAAHPSNKNSSSSMSTHSTATPDPRWPSKCRWSMQSPPPALTDTVSIEETKAGSELSSTRLAVSDGNEDMRNQIDVIDLESNPKVSTETPSYSGVEPELEPAGNITSSVIISSENKTGEINSVVEPLLEEAGGNVIVSEITSQPENEDYRKTTGLLPITTTTPEIPVDSPVATFVPSIGAWAKPLAFIPPATPPMPATPSGLDPQHLNNLIDSFWPTLTEGLVPNQKKRDHSSVVREFPRMPDSSAEKAQPDSENTLAQSTVASKQLVLQAEISESSLVSTDEAREELPEQSREQTLVHLQSQLSVEAKNLSTPVNNLTYSKVHIANGSNSPLPISPLVDSQSAPTKATTMEEIPSPVIVLEANLVSTDKSLVPPSSHEHGSPFTRIACNKQDDERGYMSDATANLNMSRGGRPIKPFQKFQDMEWKTVRGRGKKGRRGRGNYLPSS</sequence>
<evidence type="ECO:0000313" key="4">
    <source>
        <dbReference type="Proteomes" id="UP000028999"/>
    </source>
</evidence>
<dbReference type="Proteomes" id="UP001295469">
    <property type="component" value="Chromosome A01"/>
</dbReference>
<organism evidence="3 4">
    <name type="scientific">Brassica napus</name>
    <name type="common">Rape</name>
    <dbReference type="NCBI Taxonomy" id="3708"/>
    <lineage>
        <taxon>Eukaryota</taxon>
        <taxon>Viridiplantae</taxon>
        <taxon>Streptophyta</taxon>
        <taxon>Embryophyta</taxon>
        <taxon>Tracheophyta</taxon>
        <taxon>Spermatophyta</taxon>
        <taxon>Magnoliopsida</taxon>
        <taxon>eudicotyledons</taxon>
        <taxon>Gunneridae</taxon>
        <taxon>Pentapetalae</taxon>
        <taxon>rosids</taxon>
        <taxon>malvids</taxon>
        <taxon>Brassicales</taxon>
        <taxon>Brassicaceae</taxon>
        <taxon>Brassiceae</taxon>
        <taxon>Brassica</taxon>
    </lineage>
</organism>
<reference evidence="2" key="3">
    <citation type="submission" date="2021-01" db="EMBL/GenBank/DDBJ databases">
        <authorList>
            <consortium name="Genoscope - CEA"/>
            <person name="William W."/>
        </authorList>
    </citation>
    <scope>NUCLEOTIDE SEQUENCE</scope>
</reference>